<dbReference type="HOGENOM" id="CLU_1786131_0_0_6"/>
<dbReference type="AlphaFoldDB" id="Q7MFZ9"/>
<evidence type="ECO:0000313" key="1">
    <source>
        <dbReference type="EMBL" id="BAC96196.1"/>
    </source>
</evidence>
<accession>Q7MFZ9</accession>
<name>Q7MFZ9_VIBVY</name>
<dbReference type="Proteomes" id="UP000002675">
    <property type="component" value="Chromosome II"/>
</dbReference>
<evidence type="ECO:0000313" key="2">
    <source>
        <dbReference type="Proteomes" id="UP000002675"/>
    </source>
</evidence>
<sequence length="145" mass="17234">MEYDAFLLNPFFSNLLNPSIRWENLSFEHVQLVWHAIPLFRFIHCWLHFGLYWPELGQFRIQLFVDHLIFWQLIFLEDCRCGTLVHTQTTVDALDGVDHHEVRPFVKGIRRANGDTIRVFTLDTVISYHKCHDIALFSSVKHILQ</sequence>
<protein>
    <submittedName>
        <fullName evidence="1">Uncharacterized protein</fullName>
    </submittedName>
</protein>
<organism evidence="1 2">
    <name type="scientific">Vibrio vulnificus (strain YJ016)</name>
    <dbReference type="NCBI Taxonomy" id="196600"/>
    <lineage>
        <taxon>Bacteria</taxon>
        <taxon>Pseudomonadati</taxon>
        <taxon>Pseudomonadota</taxon>
        <taxon>Gammaproteobacteria</taxon>
        <taxon>Vibrionales</taxon>
        <taxon>Vibrionaceae</taxon>
        <taxon>Vibrio</taxon>
    </lineage>
</organism>
<reference evidence="1 2" key="1">
    <citation type="journal article" date="2003" name="Genome Res.">
        <title>Comparative genome analysis of Vibrio vulnificus, a marine pathogen.</title>
        <authorList>
            <person name="Chen C.Y."/>
            <person name="Wu K.M."/>
            <person name="Chang Y.C."/>
            <person name="Chang C.H."/>
            <person name="Tsai H.C."/>
            <person name="Liao T.L."/>
            <person name="Liu Y.M."/>
            <person name="Chen H.J."/>
            <person name="Shen A.B."/>
            <person name="Li J.C."/>
            <person name="Su T.L."/>
            <person name="Shao C.P."/>
            <person name="Lee C.T."/>
            <person name="Hor L.I."/>
            <person name="Tsai S.F."/>
        </authorList>
    </citation>
    <scope>NUCLEOTIDE SEQUENCE [LARGE SCALE GENOMIC DNA]</scope>
    <source>
        <strain evidence="1 2">YJ016</strain>
    </source>
</reference>
<dbReference type="KEGG" id="vvy:VVA0170"/>
<gene>
    <name evidence="1" type="ordered locus">VVA0170</name>
</gene>
<dbReference type="AntiFam" id="ANF00220">
    <property type="entry name" value="Shadow ORF (opposite fdxA)"/>
</dbReference>
<dbReference type="EMBL" id="BA000038">
    <property type="protein sequence ID" value="BAC96196.1"/>
    <property type="molecule type" value="Genomic_DNA"/>
</dbReference>
<proteinExistence type="predicted"/>